<dbReference type="GO" id="GO:0005507">
    <property type="term" value="F:copper ion binding"/>
    <property type="evidence" value="ECO:0007669"/>
    <property type="project" value="InterPro"/>
</dbReference>
<feature type="transmembrane region" description="Helical" evidence="18">
    <location>
        <begin position="292"/>
        <end position="313"/>
    </location>
</feature>
<protein>
    <recommendedName>
        <fullName evidence="3">P-type Cu(+) transporter</fullName>
        <ecNumber evidence="3">7.2.2.8</ecNumber>
    </recommendedName>
    <alternativeName>
        <fullName evidence="17">Cu(2+)-ATPase</fullName>
    </alternativeName>
</protein>
<dbReference type="NCBIfam" id="TIGR00003">
    <property type="entry name" value="copper ion binding protein"/>
    <property type="match status" value="2"/>
</dbReference>
<dbReference type="InterPro" id="IPR006121">
    <property type="entry name" value="HMA_dom"/>
</dbReference>
<evidence type="ECO:0000256" key="11">
    <source>
        <dbReference type="ARBA" id="ARBA00022842"/>
    </source>
</evidence>
<evidence type="ECO:0000256" key="15">
    <source>
        <dbReference type="ARBA" id="ARBA00023065"/>
    </source>
</evidence>
<organism evidence="20 21">
    <name type="scientific">Lachancea fermentati</name>
    <name type="common">Zygosaccharomyces fermentati</name>
    <dbReference type="NCBI Taxonomy" id="4955"/>
    <lineage>
        <taxon>Eukaryota</taxon>
        <taxon>Fungi</taxon>
        <taxon>Dikarya</taxon>
        <taxon>Ascomycota</taxon>
        <taxon>Saccharomycotina</taxon>
        <taxon>Saccharomycetes</taxon>
        <taxon>Saccharomycetales</taxon>
        <taxon>Saccharomycetaceae</taxon>
        <taxon>Lachancea</taxon>
    </lineage>
</organism>
<keyword evidence="8 18" id="KW-0547">Nucleotide-binding</keyword>
<keyword evidence="11" id="KW-0460">Magnesium</keyword>
<dbReference type="InterPro" id="IPR036412">
    <property type="entry name" value="HAD-like_sf"/>
</dbReference>
<dbReference type="Pfam" id="PF00122">
    <property type="entry name" value="E1-E2_ATPase"/>
    <property type="match status" value="1"/>
</dbReference>
<evidence type="ECO:0000256" key="2">
    <source>
        <dbReference type="ARBA" id="ARBA00006024"/>
    </source>
</evidence>
<keyword evidence="12" id="KW-1278">Translocase</keyword>
<feature type="domain" description="HMA" evidence="19">
    <location>
        <begin position="5"/>
        <end position="71"/>
    </location>
</feature>
<dbReference type="PRINTS" id="PR00942">
    <property type="entry name" value="CUATPASEI"/>
</dbReference>
<dbReference type="GO" id="GO:0016020">
    <property type="term" value="C:membrane"/>
    <property type="evidence" value="ECO:0007669"/>
    <property type="project" value="UniProtKB-SubCell"/>
</dbReference>
<keyword evidence="4" id="KW-0813">Transport</keyword>
<dbReference type="InterPro" id="IPR023214">
    <property type="entry name" value="HAD_sf"/>
</dbReference>
<keyword evidence="10 18" id="KW-0067">ATP-binding</keyword>
<feature type="transmembrane region" description="Helical" evidence="18">
    <location>
        <begin position="250"/>
        <end position="272"/>
    </location>
</feature>
<reference evidence="21" key="1">
    <citation type="submission" date="2016-03" db="EMBL/GenBank/DDBJ databases">
        <authorList>
            <person name="Devillers H."/>
        </authorList>
    </citation>
    <scope>NUCLEOTIDE SEQUENCE [LARGE SCALE GENOMIC DNA]</scope>
</reference>
<feature type="transmembrane region" description="Helical" evidence="18">
    <location>
        <begin position="360"/>
        <end position="381"/>
    </location>
</feature>
<dbReference type="FunFam" id="3.30.70.100:FF:000043">
    <property type="entry name" value="Copper-transporting ATPase 2"/>
    <property type="match status" value="1"/>
</dbReference>
<keyword evidence="13 18" id="KW-1133">Transmembrane helix</keyword>
<keyword evidence="21" id="KW-1185">Reference proteome</keyword>
<dbReference type="NCBIfam" id="TIGR01494">
    <property type="entry name" value="ATPase_P-type"/>
    <property type="match status" value="1"/>
</dbReference>
<dbReference type="GO" id="GO:0016887">
    <property type="term" value="F:ATP hydrolysis activity"/>
    <property type="evidence" value="ECO:0007669"/>
    <property type="project" value="InterPro"/>
</dbReference>
<evidence type="ECO:0000256" key="12">
    <source>
        <dbReference type="ARBA" id="ARBA00022967"/>
    </source>
</evidence>
<dbReference type="Pfam" id="PF00702">
    <property type="entry name" value="Hydrolase"/>
    <property type="match status" value="1"/>
</dbReference>
<dbReference type="GO" id="GO:0005524">
    <property type="term" value="F:ATP binding"/>
    <property type="evidence" value="ECO:0007669"/>
    <property type="project" value="UniProtKB-UniRule"/>
</dbReference>
<evidence type="ECO:0000256" key="3">
    <source>
        <dbReference type="ARBA" id="ARBA00012517"/>
    </source>
</evidence>
<dbReference type="PANTHER" id="PTHR43520:SF8">
    <property type="entry name" value="P-TYPE CU(+) TRANSPORTER"/>
    <property type="match status" value="1"/>
</dbReference>
<keyword evidence="5 18" id="KW-0812">Transmembrane</keyword>
<keyword evidence="15" id="KW-0406">Ion transport</keyword>
<dbReference type="PANTHER" id="PTHR43520">
    <property type="entry name" value="ATP7, ISOFORM B"/>
    <property type="match status" value="1"/>
</dbReference>
<dbReference type="SUPFAM" id="SSF56784">
    <property type="entry name" value="HAD-like"/>
    <property type="match status" value="1"/>
</dbReference>
<keyword evidence="7" id="KW-0677">Repeat</keyword>
<dbReference type="GO" id="GO:0012505">
    <property type="term" value="C:endomembrane system"/>
    <property type="evidence" value="ECO:0007669"/>
    <property type="project" value="UniProtKB-SubCell"/>
</dbReference>
<evidence type="ECO:0000259" key="19">
    <source>
        <dbReference type="PROSITE" id="PS50846"/>
    </source>
</evidence>
<keyword evidence="14" id="KW-0186">Copper</keyword>
<dbReference type="SFLD" id="SFLDF00027">
    <property type="entry name" value="p-type_atpase"/>
    <property type="match status" value="1"/>
</dbReference>
<feature type="transmembrane region" description="Helical" evidence="18">
    <location>
        <begin position="878"/>
        <end position="900"/>
    </location>
</feature>
<dbReference type="EMBL" id="LT598490">
    <property type="protein sequence ID" value="SCW02258.1"/>
    <property type="molecule type" value="Genomic_DNA"/>
</dbReference>
<dbReference type="InterPro" id="IPR044492">
    <property type="entry name" value="P_typ_ATPase_HD_dom"/>
</dbReference>
<evidence type="ECO:0000313" key="21">
    <source>
        <dbReference type="Proteomes" id="UP000190831"/>
    </source>
</evidence>
<dbReference type="GO" id="GO:0030003">
    <property type="term" value="P:intracellular monoatomic cation homeostasis"/>
    <property type="evidence" value="ECO:0007669"/>
    <property type="project" value="UniProtKB-ARBA"/>
</dbReference>
<evidence type="ECO:0000256" key="13">
    <source>
        <dbReference type="ARBA" id="ARBA00022989"/>
    </source>
</evidence>
<feature type="transmembrane region" description="Helical" evidence="18">
    <location>
        <begin position="333"/>
        <end position="354"/>
    </location>
</feature>
<dbReference type="OrthoDB" id="432719at2759"/>
<feature type="domain" description="HMA" evidence="19">
    <location>
        <begin position="162"/>
        <end position="228"/>
    </location>
</feature>
<dbReference type="InterPro" id="IPR036163">
    <property type="entry name" value="HMA_dom_sf"/>
</dbReference>
<dbReference type="Gene3D" id="3.30.70.100">
    <property type="match status" value="3"/>
</dbReference>
<accession>A0A1G4MET6</accession>
<feature type="domain" description="HMA" evidence="19">
    <location>
        <begin position="82"/>
        <end position="148"/>
    </location>
</feature>
<comment type="similarity">
    <text evidence="2 18">Belongs to the cation transport ATPase (P-type) (TC 3.A.3) family. Type IB subfamily.</text>
</comment>
<dbReference type="GO" id="GO:0140581">
    <property type="term" value="F:P-type monovalent copper transporter activity"/>
    <property type="evidence" value="ECO:0007669"/>
    <property type="project" value="UniProtKB-EC"/>
</dbReference>
<dbReference type="InterPro" id="IPR006122">
    <property type="entry name" value="HMA_Cu_ion-bd"/>
</dbReference>
<gene>
    <name evidence="20" type="ORF">LAFE_0F02476G</name>
</gene>
<dbReference type="InterPro" id="IPR023299">
    <property type="entry name" value="ATPase_P-typ_cyto_dom_N"/>
</dbReference>
<evidence type="ECO:0000256" key="4">
    <source>
        <dbReference type="ARBA" id="ARBA00022448"/>
    </source>
</evidence>
<dbReference type="STRING" id="4955.A0A1G4MET6"/>
<dbReference type="CDD" id="cd02094">
    <property type="entry name" value="P-type_ATPase_Cu-like"/>
    <property type="match status" value="1"/>
</dbReference>
<dbReference type="CDD" id="cd00371">
    <property type="entry name" value="HMA"/>
    <property type="match status" value="3"/>
</dbReference>
<dbReference type="Gene3D" id="3.40.1110.10">
    <property type="entry name" value="Calcium-transporting ATPase, cytoplasmic domain N"/>
    <property type="match status" value="1"/>
</dbReference>
<evidence type="ECO:0000313" key="20">
    <source>
        <dbReference type="EMBL" id="SCW02258.1"/>
    </source>
</evidence>
<evidence type="ECO:0000256" key="16">
    <source>
        <dbReference type="ARBA" id="ARBA00023136"/>
    </source>
</evidence>
<comment type="subcellular location">
    <subcellularLocation>
        <location evidence="1">Endomembrane system</location>
        <topology evidence="1">Multi-pass membrane protein</topology>
    </subcellularLocation>
    <subcellularLocation>
        <location evidence="18">Membrane</location>
    </subcellularLocation>
</comment>
<feature type="transmembrane region" description="Helical" evidence="18">
    <location>
        <begin position="519"/>
        <end position="541"/>
    </location>
</feature>
<dbReference type="SUPFAM" id="SSF81653">
    <property type="entry name" value="Calcium ATPase, transduction domain A"/>
    <property type="match status" value="1"/>
</dbReference>
<evidence type="ECO:0000256" key="1">
    <source>
        <dbReference type="ARBA" id="ARBA00004127"/>
    </source>
</evidence>
<dbReference type="PROSITE" id="PS50846">
    <property type="entry name" value="HMA_2"/>
    <property type="match status" value="3"/>
</dbReference>
<name>A0A1G4MET6_LACFM</name>
<dbReference type="SFLD" id="SFLDS00003">
    <property type="entry name" value="Haloacid_Dehalogenase"/>
    <property type="match status" value="1"/>
</dbReference>
<dbReference type="SFLD" id="SFLDG00002">
    <property type="entry name" value="C1.7:_P-type_atpase_like"/>
    <property type="match status" value="1"/>
</dbReference>
<sequence>MKEDSNAVLHVTGMTCGACVSAVEGQVKAIEGVDEVVVSLVTEECHVKYDSEKTNVEVVRDSIMDCGFGADIVDSTVAESTRTALLSVSGMTCGACSAAITQQLSELHGVEDANVSLVTSECKVVYRPAIVTVEQLKEAIEDCGFGAEILDQNIAQQGSRFKKTTLRIFGLAYGAYTSSIEAEFVQEPGVRSVSFSLATEEASIEYDPEVLGIRAIVSRIENLGLEAIVANTIDNSTQVKLLARTREIKFWRHTCLISCFCVLLLMGIYKLVPMWFPSIRTHFLYVQTPIPGLFYRDIVGFIITTYVQFFLGWRFFTAAWNSFKHGSGSMDTFICISTSSAYAFSIFSIGLNIYRKSEKLPNVIFDASAMLIGFISIGKLLENMAKSKTNTALTKLISLAPSTCTIVEGDGIREISVDLLQVGDIIEMKPGAKIPTDGVVTEGESEVDESLITGESLLVHKLPRSSVVGGSINGPGTFKFEATKVGDDTQLANIIQTMKQAQLSKAPMQQYADYLASKFVPFILTLALLTFILWIVLSHILPHPPAIFNNSNGKFFVCLKIAISVVVVACPCALGLAAPTAIMVGTGVGARHGVLIKGGDVLEKCNSLDVFLFDKTGTLTTGQMTVENFISAEGAKQLTTEEVLCINAAESVSEHPTGKAIFEYTEKLLADVNRSVSVIKSEIVVGGGLTCVCELDGVEYKVAIGNKSIVADKKSFSHSGKTTASVQINDKLVGTFEITDFVKRDAGDAVQYLISKGYCVCMVTGDNHRAAMKVAQEVGIEANNIYSEVTPQQKNDIVLQLQDGGRKNVAFVGDGINDSPALVSSDLGFSISTGTDIAMEAADIIVLDSADSSRASLRGLIYALDIAQATFRRVKLNFFWAICYNMFMLPIAMGVLVPWGITLSPIVAGASMAASSVSVVASSLLLNRWQPPRLATNNDKSRTPGWFRRLFSKERRSEEDIELQMGLVRESQDESTEAPV</sequence>
<evidence type="ECO:0000256" key="5">
    <source>
        <dbReference type="ARBA" id="ARBA00022692"/>
    </source>
</evidence>
<evidence type="ECO:0000256" key="18">
    <source>
        <dbReference type="RuleBase" id="RU362081"/>
    </source>
</evidence>
<dbReference type="FunFam" id="2.70.150.10:FF:000002">
    <property type="entry name" value="Copper-transporting ATPase 1, putative"/>
    <property type="match status" value="1"/>
</dbReference>
<dbReference type="InterPro" id="IPR018303">
    <property type="entry name" value="ATPase_P-typ_P_site"/>
</dbReference>
<dbReference type="InterPro" id="IPR023298">
    <property type="entry name" value="ATPase_P-typ_TM_dom_sf"/>
</dbReference>
<dbReference type="InterPro" id="IPR027256">
    <property type="entry name" value="P-typ_ATPase_IB"/>
</dbReference>
<dbReference type="EC" id="7.2.2.8" evidence="3"/>
<keyword evidence="16 18" id="KW-0472">Membrane</keyword>
<evidence type="ECO:0000256" key="7">
    <source>
        <dbReference type="ARBA" id="ARBA00022737"/>
    </source>
</evidence>
<dbReference type="InterPro" id="IPR008250">
    <property type="entry name" value="ATPase_P-typ_transduc_dom_A_sf"/>
</dbReference>
<evidence type="ECO:0000256" key="17">
    <source>
        <dbReference type="ARBA" id="ARBA00080126"/>
    </source>
</evidence>
<evidence type="ECO:0000256" key="14">
    <source>
        <dbReference type="ARBA" id="ARBA00023008"/>
    </source>
</evidence>
<dbReference type="InterPro" id="IPR059000">
    <property type="entry name" value="ATPase_P-type_domA"/>
</dbReference>
<keyword evidence="9" id="KW-0187">Copper transport</keyword>
<dbReference type="Gene3D" id="3.40.50.1000">
    <property type="entry name" value="HAD superfamily/HAD-like"/>
    <property type="match status" value="1"/>
</dbReference>
<evidence type="ECO:0000256" key="9">
    <source>
        <dbReference type="ARBA" id="ARBA00022796"/>
    </source>
</evidence>
<dbReference type="Proteomes" id="UP000190831">
    <property type="component" value="Chromosome F"/>
</dbReference>
<feature type="transmembrane region" description="Helical" evidence="18">
    <location>
        <begin position="906"/>
        <end position="926"/>
    </location>
</feature>
<dbReference type="GO" id="GO:0043682">
    <property type="term" value="F:P-type divalent copper transporter activity"/>
    <property type="evidence" value="ECO:0007669"/>
    <property type="project" value="TreeGrafter"/>
</dbReference>
<proteinExistence type="inferred from homology"/>
<dbReference type="GO" id="GO:0055070">
    <property type="term" value="P:copper ion homeostasis"/>
    <property type="evidence" value="ECO:0007669"/>
    <property type="project" value="TreeGrafter"/>
</dbReference>
<evidence type="ECO:0000256" key="10">
    <source>
        <dbReference type="ARBA" id="ARBA00022840"/>
    </source>
</evidence>
<dbReference type="InterPro" id="IPR001757">
    <property type="entry name" value="P_typ_ATPase"/>
</dbReference>
<dbReference type="AlphaFoldDB" id="A0A1G4MET6"/>
<dbReference type="NCBIfam" id="TIGR01525">
    <property type="entry name" value="ATPase-IB_hvy"/>
    <property type="match status" value="1"/>
</dbReference>
<evidence type="ECO:0000256" key="8">
    <source>
        <dbReference type="ARBA" id="ARBA00022741"/>
    </source>
</evidence>
<evidence type="ECO:0000256" key="6">
    <source>
        <dbReference type="ARBA" id="ARBA00022723"/>
    </source>
</evidence>
<dbReference type="Gene3D" id="2.70.150.10">
    <property type="entry name" value="Calcium-transporting ATPase, cytoplasmic transduction domain A"/>
    <property type="match status" value="1"/>
</dbReference>
<dbReference type="SUPFAM" id="SSF81665">
    <property type="entry name" value="Calcium ATPase, transmembrane domain M"/>
    <property type="match status" value="1"/>
</dbReference>
<dbReference type="PROSITE" id="PS00154">
    <property type="entry name" value="ATPASE_E1_E2"/>
    <property type="match status" value="1"/>
</dbReference>
<keyword evidence="6 18" id="KW-0479">Metal-binding</keyword>
<dbReference type="PROSITE" id="PS01047">
    <property type="entry name" value="HMA_1"/>
    <property type="match status" value="2"/>
</dbReference>
<dbReference type="OMA" id="HWMLPAW"/>
<dbReference type="Pfam" id="PF00403">
    <property type="entry name" value="HMA"/>
    <property type="match status" value="3"/>
</dbReference>
<dbReference type="PRINTS" id="PR00119">
    <property type="entry name" value="CATATPASE"/>
</dbReference>
<feature type="transmembrane region" description="Helical" evidence="18">
    <location>
        <begin position="561"/>
        <end position="584"/>
    </location>
</feature>
<dbReference type="PRINTS" id="PR00943">
    <property type="entry name" value="CUATPASE"/>
</dbReference>
<dbReference type="FunFam" id="3.30.70.100:FF:000001">
    <property type="entry name" value="ATPase copper transporting beta"/>
    <property type="match status" value="1"/>
</dbReference>
<dbReference type="InterPro" id="IPR017969">
    <property type="entry name" value="Heavy-metal-associated_CS"/>
</dbReference>
<dbReference type="SUPFAM" id="SSF55008">
    <property type="entry name" value="HMA, heavy metal-associated domain"/>
    <property type="match status" value="3"/>
</dbReference>